<dbReference type="AlphaFoldDB" id="A0A1M7BWJ7"/>
<feature type="transmembrane region" description="Helical" evidence="2">
    <location>
        <begin position="51"/>
        <end position="69"/>
    </location>
</feature>
<feature type="transmembrane region" description="Helical" evidence="2">
    <location>
        <begin position="127"/>
        <end position="145"/>
    </location>
</feature>
<dbReference type="SMART" id="SM00850">
    <property type="entry name" value="LytTR"/>
    <property type="match status" value="1"/>
</dbReference>
<dbReference type="PANTHER" id="PTHR37299">
    <property type="entry name" value="TRANSCRIPTIONAL REGULATOR-RELATED"/>
    <property type="match status" value="1"/>
</dbReference>
<accession>A0A1M7BWJ7</accession>
<keyword evidence="2" id="KW-0812">Transmembrane</keyword>
<gene>
    <name evidence="4" type="ORF">SAMN05444159_6315</name>
</gene>
<evidence type="ECO:0000313" key="5">
    <source>
        <dbReference type="Proteomes" id="UP000189935"/>
    </source>
</evidence>
<dbReference type="InterPro" id="IPR007492">
    <property type="entry name" value="LytTR_DNA-bd_dom"/>
</dbReference>
<protein>
    <submittedName>
        <fullName evidence="4">Transcriptional regulator, LytTR family</fullName>
    </submittedName>
</protein>
<dbReference type="GO" id="GO:0003677">
    <property type="term" value="F:DNA binding"/>
    <property type="evidence" value="ECO:0007669"/>
    <property type="project" value="InterPro"/>
</dbReference>
<dbReference type="PANTHER" id="PTHR37299:SF1">
    <property type="entry name" value="STAGE 0 SPORULATION PROTEIN A HOMOLOG"/>
    <property type="match status" value="1"/>
</dbReference>
<feature type="domain" description="HTH LytTR-type" evidence="3">
    <location>
        <begin position="214"/>
        <end position="319"/>
    </location>
</feature>
<dbReference type="Proteomes" id="UP000189935">
    <property type="component" value="Chromosome I"/>
</dbReference>
<dbReference type="InterPro" id="IPR046947">
    <property type="entry name" value="LytR-like"/>
</dbReference>
<feature type="transmembrane region" description="Helical" evidence="2">
    <location>
        <begin position="89"/>
        <end position="106"/>
    </location>
</feature>
<evidence type="ECO:0000259" key="3">
    <source>
        <dbReference type="PROSITE" id="PS50930"/>
    </source>
</evidence>
<dbReference type="RefSeq" id="WP_079543537.1">
    <property type="nucleotide sequence ID" value="NZ_LT670844.1"/>
</dbReference>
<evidence type="ECO:0000256" key="2">
    <source>
        <dbReference type="SAM" id="Phobius"/>
    </source>
</evidence>
<dbReference type="Pfam" id="PF04397">
    <property type="entry name" value="LytTR"/>
    <property type="match status" value="1"/>
</dbReference>
<name>A0A1M7BWJ7_9BRAD</name>
<evidence type="ECO:0000256" key="1">
    <source>
        <dbReference type="SAM" id="MobiDB-lite"/>
    </source>
</evidence>
<keyword evidence="2" id="KW-1133">Transmembrane helix</keyword>
<dbReference type="Gene3D" id="2.40.50.1020">
    <property type="entry name" value="LytTr DNA-binding domain"/>
    <property type="match status" value="1"/>
</dbReference>
<sequence>MIKSLIQLAPRSPVHPPRDGWFRPRDEKPGDRTSGGTSWTKGVDAQLSVRAVYAVAATLVAVSCLVGAFSNARDISWRLGSPHNLWEPALWEATSGIVVVALLPLIRRGALLFRAGGIKPFTTGATLIALVIAFSALHIIGMGLLRELAYRLAGWTYTFPWSREILYEFRKDLFAYLALAVIFWFAERPARAAPIETGEAAPKRTASTPAKPELWLRDGRISVLIDACEIVSVSSAGNYVEYELTAQRKHLIRTTLQAEEARLAPFGIARVHRSRLINLKRIVALQWRPSGDFEVRLDTGETVPGSRRFKAAVAGIAERSKAAAAGTLGQAAE</sequence>
<organism evidence="4 5">
    <name type="scientific">Bradyrhizobium lablabi</name>
    <dbReference type="NCBI Taxonomy" id="722472"/>
    <lineage>
        <taxon>Bacteria</taxon>
        <taxon>Pseudomonadati</taxon>
        <taxon>Pseudomonadota</taxon>
        <taxon>Alphaproteobacteria</taxon>
        <taxon>Hyphomicrobiales</taxon>
        <taxon>Nitrobacteraceae</taxon>
        <taxon>Bradyrhizobium</taxon>
    </lineage>
</organism>
<feature type="region of interest" description="Disordered" evidence="1">
    <location>
        <begin position="9"/>
        <end position="39"/>
    </location>
</feature>
<reference evidence="4 5" key="1">
    <citation type="submission" date="2016-11" db="EMBL/GenBank/DDBJ databases">
        <authorList>
            <person name="Jaros S."/>
            <person name="Januszkiewicz K."/>
            <person name="Wedrychowicz H."/>
        </authorList>
    </citation>
    <scope>NUCLEOTIDE SEQUENCE [LARGE SCALE GENOMIC DNA]</scope>
    <source>
        <strain evidence="4 5">GAS499</strain>
    </source>
</reference>
<dbReference type="EMBL" id="LT670844">
    <property type="protein sequence ID" value="SHL59307.1"/>
    <property type="molecule type" value="Genomic_DNA"/>
</dbReference>
<evidence type="ECO:0000313" key="4">
    <source>
        <dbReference type="EMBL" id="SHL59307.1"/>
    </source>
</evidence>
<dbReference type="GO" id="GO:0000156">
    <property type="term" value="F:phosphorelay response regulator activity"/>
    <property type="evidence" value="ECO:0007669"/>
    <property type="project" value="InterPro"/>
</dbReference>
<keyword evidence="2" id="KW-0472">Membrane</keyword>
<feature type="compositionally biased region" description="Basic and acidic residues" evidence="1">
    <location>
        <begin position="16"/>
        <end position="31"/>
    </location>
</feature>
<proteinExistence type="predicted"/>
<dbReference type="PROSITE" id="PS50930">
    <property type="entry name" value="HTH_LYTTR"/>
    <property type="match status" value="1"/>
</dbReference>
<dbReference type="OrthoDB" id="9781059at2"/>
<dbReference type="InterPro" id="IPR012379">
    <property type="entry name" value="LytTR_MHYE"/>
</dbReference>
<dbReference type="PIRSF" id="PIRSF031767">
    <property type="entry name" value="MHYE_LytTR"/>
    <property type="match status" value="1"/>
</dbReference>